<feature type="domain" description="CRAL-TRIO" evidence="1">
    <location>
        <begin position="61"/>
        <end position="221"/>
    </location>
</feature>
<evidence type="ECO:0000259" key="1">
    <source>
        <dbReference type="PROSITE" id="PS50191"/>
    </source>
</evidence>
<dbReference type="InterPro" id="IPR036865">
    <property type="entry name" value="CRAL-TRIO_dom_sf"/>
</dbReference>
<dbReference type="Gene3D" id="3.40.525.10">
    <property type="entry name" value="CRAL-TRIO lipid binding domain"/>
    <property type="match status" value="1"/>
</dbReference>
<proteinExistence type="predicted"/>
<dbReference type="PANTHER" id="PTHR46226:SF5">
    <property type="entry name" value="PHOSPHATIDYLINOSITOL_PHOSPHATIDYLCHOLINE TRANSFER PROTEIN SFH2"/>
    <property type="match status" value="1"/>
</dbReference>
<dbReference type="SUPFAM" id="SSF52087">
    <property type="entry name" value="CRAL/TRIO domain"/>
    <property type="match status" value="1"/>
</dbReference>
<dbReference type="InterPro" id="IPR001251">
    <property type="entry name" value="CRAL-TRIO_dom"/>
</dbReference>
<dbReference type="CDD" id="cd00170">
    <property type="entry name" value="SEC14"/>
    <property type="match status" value="1"/>
</dbReference>
<dbReference type="Proteomes" id="UP000288805">
    <property type="component" value="Unassembled WGS sequence"/>
</dbReference>
<protein>
    <submittedName>
        <fullName evidence="2">Phosphatidylinositol/phosphatidylcholine transfer protein SFH2</fullName>
    </submittedName>
</protein>
<dbReference type="EMBL" id="QGNW01000020">
    <property type="protein sequence ID" value="RVX14699.1"/>
    <property type="molecule type" value="Genomic_DNA"/>
</dbReference>
<dbReference type="PANTHER" id="PTHR46226">
    <property type="entry name" value="CRAL-TRIO DOMAIN-CONTAINING PROTEIN"/>
    <property type="match status" value="1"/>
</dbReference>
<evidence type="ECO:0000313" key="2">
    <source>
        <dbReference type="EMBL" id="RVX14699.1"/>
    </source>
</evidence>
<dbReference type="InterPro" id="IPR036273">
    <property type="entry name" value="CRAL/TRIO_N_dom_sf"/>
</dbReference>
<organism evidence="2 3">
    <name type="scientific">Vitis vinifera</name>
    <name type="common">Grape</name>
    <dbReference type="NCBI Taxonomy" id="29760"/>
    <lineage>
        <taxon>Eukaryota</taxon>
        <taxon>Viridiplantae</taxon>
        <taxon>Streptophyta</taxon>
        <taxon>Embryophyta</taxon>
        <taxon>Tracheophyta</taxon>
        <taxon>Spermatophyta</taxon>
        <taxon>Magnoliopsida</taxon>
        <taxon>eudicotyledons</taxon>
        <taxon>Gunneridae</taxon>
        <taxon>Pentapetalae</taxon>
        <taxon>rosids</taxon>
        <taxon>Vitales</taxon>
        <taxon>Vitaceae</taxon>
        <taxon>Viteae</taxon>
        <taxon>Vitis</taxon>
    </lineage>
</organism>
<accession>A0A438K0I6</accession>
<evidence type="ECO:0000313" key="3">
    <source>
        <dbReference type="Proteomes" id="UP000288805"/>
    </source>
</evidence>
<sequence length="320" mass="36112">MGIVNQEAVKQLQLLLDEVEEPLKNSFENVHQGYVRETLARFLKARDGNVPKAHKMKPILPPNLYRAVRDSQLTGLSGYTKEGLPVIAVGVGQSTFDKASVHYYVQSHIQMNEYRDRVVLPAATKKQGRYIGTCVKVLDMTGLKLSALNQIKLLTVISTIDDLNYPEKTDTYYIVNVPYIFSACWKVVKPLLQERTRRKVQVLQGCGRDELLKIMDYASLPHFSRREGSGSSHHSENGTTDNCFCLDHVFHQHVYNYVNQQAALVESVGPWKQGSFHVAFPEPDPEGKKIAKTIESEFHKIGDHKNGLSNSMSNLKVNDD</sequence>
<dbReference type="AlphaFoldDB" id="A0A438K0I6"/>
<dbReference type="PROSITE" id="PS50191">
    <property type="entry name" value="CRAL_TRIO"/>
    <property type="match status" value="1"/>
</dbReference>
<dbReference type="SMART" id="SM00516">
    <property type="entry name" value="SEC14"/>
    <property type="match status" value="1"/>
</dbReference>
<dbReference type="Pfam" id="PF00650">
    <property type="entry name" value="CRAL_TRIO"/>
    <property type="match status" value="1"/>
</dbReference>
<name>A0A438K0I6_VITVI</name>
<comment type="caution">
    <text evidence="2">The sequence shown here is derived from an EMBL/GenBank/DDBJ whole genome shotgun (WGS) entry which is preliminary data.</text>
</comment>
<gene>
    <name evidence="2" type="primary">SFH2_1</name>
    <name evidence="2" type="ORF">CK203_012008</name>
</gene>
<reference evidence="2 3" key="1">
    <citation type="journal article" date="2018" name="PLoS Genet.">
        <title>Population sequencing reveals clonal diversity and ancestral inbreeding in the grapevine cultivar Chardonnay.</title>
        <authorList>
            <person name="Roach M.J."/>
            <person name="Johnson D.L."/>
            <person name="Bohlmann J."/>
            <person name="van Vuuren H.J."/>
            <person name="Jones S.J."/>
            <person name="Pretorius I.S."/>
            <person name="Schmidt S.A."/>
            <person name="Borneman A.R."/>
        </authorList>
    </citation>
    <scope>NUCLEOTIDE SEQUENCE [LARGE SCALE GENOMIC DNA]</scope>
    <source>
        <strain evidence="3">cv. Chardonnay</strain>
        <tissue evidence="2">Leaf</tissue>
    </source>
</reference>
<dbReference type="SUPFAM" id="SSF46938">
    <property type="entry name" value="CRAL/TRIO N-terminal domain"/>
    <property type="match status" value="1"/>
</dbReference>
<dbReference type="InterPro" id="IPR011074">
    <property type="entry name" value="CRAL/TRIO_N_dom"/>
</dbReference>
<dbReference type="Pfam" id="PF03765">
    <property type="entry name" value="CRAL_TRIO_N"/>
    <property type="match status" value="1"/>
</dbReference>